<dbReference type="EMBL" id="CM042010">
    <property type="protein sequence ID" value="KAI3782645.1"/>
    <property type="molecule type" value="Genomic_DNA"/>
</dbReference>
<comment type="caution">
    <text evidence="1">The sequence shown here is derived from an EMBL/GenBank/DDBJ whole genome shotgun (WGS) entry which is preliminary data.</text>
</comment>
<proteinExistence type="predicted"/>
<evidence type="ECO:0000313" key="1">
    <source>
        <dbReference type="EMBL" id="KAI3782645.1"/>
    </source>
</evidence>
<accession>A0ACB9GHZ9</accession>
<reference evidence="2" key="1">
    <citation type="journal article" date="2022" name="Mol. Ecol. Resour.">
        <title>The genomes of chicory, endive, great burdock and yacon provide insights into Asteraceae palaeo-polyploidization history and plant inulin production.</title>
        <authorList>
            <person name="Fan W."/>
            <person name="Wang S."/>
            <person name="Wang H."/>
            <person name="Wang A."/>
            <person name="Jiang F."/>
            <person name="Liu H."/>
            <person name="Zhao H."/>
            <person name="Xu D."/>
            <person name="Zhang Y."/>
        </authorList>
    </citation>
    <scope>NUCLEOTIDE SEQUENCE [LARGE SCALE GENOMIC DNA]</scope>
    <source>
        <strain evidence="2">cv. Punajuju</strain>
    </source>
</reference>
<keyword evidence="2" id="KW-1185">Reference proteome</keyword>
<protein>
    <submittedName>
        <fullName evidence="1">Uncharacterized protein</fullName>
    </submittedName>
</protein>
<name>A0ACB9GHZ9_CICIN</name>
<gene>
    <name evidence="1" type="ORF">L2E82_12698</name>
</gene>
<sequence>MNPTMTNPNLLSTALVSLIAFVSIFSVDASRRLADVQQFGYTTGAPNEPTKWGSLRADWKTCETGKSQSPINLDEMQADIIPADLKMTYKDAPAKIVNEGFDINIEWQGDAGGIEINGTIYGLVHSHWHIPSEHTIDGKKFDAELHLVHSNGKEELAVMACFYTIGEPDPLLQSLADKIKTLGGTKVTDAGTISASNIKCGGLKYFRYMGSLTTPPCAEGVTWTIAAKAKTISEEQIQMIKGAVPREFQENARPTQALGGRIVTQFDFAEEQ</sequence>
<dbReference type="Proteomes" id="UP001055811">
    <property type="component" value="Linkage Group LG02"/>
</dbReference>
<evidence type="ECO:0000313" key="2">
    <source>
        <dbReference type="Proteomes" id="UP001055811"/>
    </source>
</evidence>
<reference evidence="1 2" key="2">
    <citation type="journal article" date="2022" name="Mol. Ecol. Resour.">
        <title>The genomes of chicory, endive, great burdock and yacon provide insights into Asteraceae paleo-polyploidization history and plant inulin production.</title>
        <authorList>
            <person name="Fan W."/>
            <person name="Wang S."/>
            <person name="Wang H."/>
            <person name="Wang A."/>
            <person name="Jiang F."/>
            <person name="Liu H."/>
            <person name="Zhao H."/>
            <person name="Xu D."/>
            <person name="Zhang Y."/>
        </authorList>
    </citation>
    <scope>NUCLEOTIDE SEQUENCE [LARGE SCALE GENOMIC DNA]</scope>
    <source>
        <strain evidence="2">cv. Punajuju</strain>
        <tissue evidence="1">Leaves</tissue>
    </source>
</reference>
<organism evidence="1 2">
    <name type="scientific">Cichorium intybus</name>
    <name type="common">Chicory</name>
    <dbReference type="NCBI Taxonomy" id="13427"/>
    <lineage>
        <taxon>Eukaryota</taxon>
        <taxon>Viridiplantae</taxon>
        <taxon>Streptophyta</taxon>
        <taxon>Embryophyta</taxon>
        <taxon>Tracheophyta</taxon>
        <taxon>Spermatophyta</taxon>
        <taxon>Magnoliopsida</taxon>
        <taxon>eudicotyledons</taxon>
        <taxon>Gunneridae</taxon>
        <taxon>Pentapetalae</taxon>
        <taxon>asterids</taxon>
        <taxon>campanulids</taxon>
        <taxon>Asterales</taxon>
        <taxon>Asteraceae</taxon>
        <taxon>Cichorioideae</taxon>
        <taxon>Cichorieae</taxon>
        <taxon>Cichoriinae</taxon>
        <taxon>Cichorium</taxon>
    </lineage>
</organism>